<evidence type="ECO:0000256" key="2">
    <source>
        <dbReference type="SAM" id="Phobius"/>
    </source>
</evidence>
<feature type="transmembrane region" description="Helical" evidence="2">
    <location>
        <begin position="438"/>
        <end position="457"/>
    </location>
</feature>
<feature type="compositionally biased region" description="Polar residues" evidence="1">
    <location>
        <begin position="19"/>
        <end position="33"/>
    </location>
</feature>
<keyword evidence="2" id="KW-0812">Transmembrane</keyword>
<gene>
    <name evidence="3" type="ORF">C465_05201</name>
</gene>
<dbReference type="EMBL" id="AOJM01000036">
    <property type="protein sequence ID" value="ELZ50712.1"/>
    <property type="molecule type" value="Genomic_DNA"/>
</dbReference>
<keyword evidence="4" id="KW-1185">Reference proteome</keyword>
<feature type="transmembrane region" description="Helical" evidence="2">
    <location>
        <begin position="488"/>
        <end position="505"/>
    </location>
</feature>
<organism evidence="3 4">
    <name type="scientific">Halorubrum distributum JCM 9100</name>
    <dbReference type="NCBI Taxonomy" id="1227467"/>
    <lineage>
        <taxon>Archaea</taxon>
        <taxon>Methanobacteriati</taxon>
        <taxon>Methanobacteriota</taxon>
        <taxon>Stenosarchaea group</taxon>
        <taxon>Halobacteria</taxon>
        <taxon>Halobacteriales</taxon>
        <taxon>Haloferacaceae</taxon>
        <taxon>Halorubrum</taxon>
        <taxon>Halorubrum distributum group</taxon>
    </lineage>
</organism>
<feature type="transmembrane region" description="Helical" evidence="2">
    <location>
        <begin position="463"/>
        <end position="481"/>
    </location>
</feature>
<evidence type="ECO:0000256" key="1">
    <source>
        <dbReference type="SAM" id="MobiDB-lite"/>
    </source>
</evidence>
<sequence length="558" mass="58568">MSASWTEVSETRDPVVEYNGQTASYSGTLSDGETTSLPVNDSWINEGTNDLSVSLPSVSSGPVPQVGVDVTHDVSESRTIDYSAEAFSERYTTSKTWSENTSNATLSVPWASSSVVSVRDISVTYEDSTGATPSPRPNPTHRLENGSVVVELGDVKAGWTTEISAAGSKVQVDGADLEVINATAAGEDLDSRIRLNSPSDDVYLRVGETEQGQQLHYLANASWSNEEASQISADGTNEIRIPNAPDNGEAQLRTLPLAFDVETGAIDVDIPDGRLNEGEPVYRVSSAGSTGDSYHVTFTEAKDGQPYVLWSETREIVLDEGMASSPLTLSAEDSEETQVIQFREDDGTVTSSDGGVGGAIAGAAPMVTTSSPFSGLGGFLPGPSVFIIGLAGLVGLTFVARRTQLFDEGTASDAVADSAASVGERAGGLLGRALSNELVLAGLTLAGGVWLLTSGAFTETERLIISLGSVPVAMFLVLQQFDQFDLRVWAGSTAVVAVLGIQALAPEVFTTIAEEAGIVIVAGALILGWRALSAWRAEASTPETVNRLRISTEDDDDT</sequence>
<proteinExistence type="predicted"/>
<dbReference type="PATRIC" id="fig|1227467.4.peg.986"/>
<accession>M0EUY4</accession>
<feature type="transmembrane region" description="Helical" evidence="2">
    <location>
        <begin position="379"/>
        <end position="400"/>
    </location>
</feature>
<evidence type="ECO:0000313" key="3">
    <source>
        <dbReference type="EMBL" id="ELZ50712.1"/>
    </source>
</evidence>
<keyword evidence="2" id="KW-0472">Membrane</keyword>
<reference evidence="3 4" key="1">
    <citation type="journal article" date="2014" name="PLoS Genet.">
        <title>Phylogenetically driven sequencing of extremely halophilic archaea reveals strategies for static and dynamic osmo-response.</title>
        <authorList>
            <person name="Becker E.A."/>
            <person name="Seitzer P.M."/>
            <person name="Tritt A."/>
            <person name="Larsen D."/>
            <person name="Krusor M."/>
            <person name="Yao A.I."/>
            <person name="Wu D."/>
            <person name="Madern D."/>
            <person name="Eisen J.A."/>
            <person name="Darling A.E."/>
            <person name="Facciotti M.T."/>
        </authorList>
    </citation>
    <scope>NUCLEOTIDE SEQUENCE [LARGE SCALE GENOMIC DNA]</scope>
    <source>
        <strain evidence="3 4">JCM 9100</strain>
    </source>
</reference>
<protein>
    <submittedName>
        <fullName evidence="3">Uncharacterized protein</fullName>
    </submittedName>
</protein>
<dbReference type="AlphaFoldDB" id="M0EUY4"/>
<dbReference type="Proteomes" id="UP000011526">
    <property type="component" value="Unassembled WGS sequence"/>
</dbReference>
<feature type="region of interest" description="Disordered" evidence="1">
    <location>
        <begin position="1"/>
        <end position="33"/>
    </location>
</feature>
<keyword evidence="2" id="KW-1133">Transmembrane helix</keyword>
<name>M0EUY4_9EURY</name>
<comment type="caution">
    <text evidence="3">The sequence shown here is derived from an EMBL/GenBank/DDBJ whole genome shotgun (WGS) entry which is preliminary data.</text>
</comment>
<evidence type="ECO:0000313" key="4">
    <source>
        <dbReference type="Proteomes" id="UP000011526"/>
    </source>
</evidence>
<feature type="transmembrane region" description="Helical" evidence="2">
    <location>
        <begin position="511"/>
        <end position="532"/>
    </location>
</feature>